<dbReference type="GO" id="GO:0019867">
    <property type="term" value="C:outer membrane"/>
    <property type="evidence" value="ECO:0007669"/>
    <property type="project" value="InterPro"/>
</dbReference>
<comment type="caution">
    <text evidence="1">The sequence shown here is derived from an EMBL/GenBank/DDBJ whole genome shotgun (WGS) entry which is preliminary data.</text>
</comment>
<sequence length="166" mass="18208">MRTVSLLLVAILLSGCGYKLGEIRPTPMRSVRTLAIPTFKNNTYEPRIEVLMADTVIKQFQQDGTYTIVSDDTADAILYGTVTKIERRSLRSVQNNVLATSEFGLTVTVSYQVVDRVTGAVLMKSVVQGDTSFFSSNDLQTTERQAIPLAAQRLAVDLSAALSEGW</sequence>
<dbReference type="InterPro" id="IPR007485">
    <property type="entry name" value="LPS_assembly_LptE"/>
</dbReference>
<evidence type="ECO:0000313" key="1">
    <source>
        <dbReference type="EMBL" id="GAT34121.1"/>
    </source>
</evidence>
<protein>
    <submittedName>
        <fullName evidence="1">Lipopolysaccharide-assembly</fullName>
    </submittedName>
</protein>
<dbReference type="EMBL" id="BDCO01000002">
    <property type="protein sequence ID" value="GAT34121.1"/>
    <property type="molecule type" value="Genomic_DNA"/>
</dbReference>
<dbReference type="GO" id="GO:0043165">
    <property type="term" value="P:Gram-negative-bacterium-type cell outer membrane assembly"/>
    <property type="evidence" value="ECO:0007669"/>
    <property type="project" value="InterPro"/>
</dbReference>
<dbReference type="InParanoid" id="A0A146G9J4"/>
<organism evidence="1 2">
    <name type="scientific">Terrimicrobium sacchariphilum</name>
    <dbReference type="NCBI Taxonomy" id="690879"/>
    <lineage>
        <taxon>Bacteria</taxon>
        <taxon>Pseudomonadati</taxon>
        <taxon>Verrucomicrobiota</taxon>
        <taxon>Terrimicrobiia</taxon>
        <taxon>Terrimicrobiales</taxon>
        <taxon>Terrimicrobiaceae</taxon>
        <taxon>Terrimicrobium</taxon>
    </lineage>
</organism>
<evidence type="ECO:0000313" key="2">
    <source>
        <dbReference type="Proteomes" id="UP000076023"/>
    </source>
</evidence>
<keyword evidence="2" id="KW-1185">Reference proteome</keyword>
<name>A0A146G9J4_TERSA</name>
<dbReference type="Proteomes" id="UP000076023">
    <property type="component" value="Unassembled WGS sequence"/>
</dbReference>
<dbReference type="STRING" id="690879.TSACC_22545"/>
<proteinExistence type="predicted"/>
<reference evidence="2" key="1">
    <citation type="journal article" date="2017" name="Genome Announc.">
        <title>Draft Genome Sequence of Terrimicrobium sacchariphilum NM-5T, a Facultative Anaerobic Soil Bacterium of the Class Spartobacteria.</title>
        <authorList>
            <person name="Qiu Y.L."/>
            <person name="Tourlousse D.M."/>
            <person name="Matsuura N."/>
            <person name="Ohashi A."/>
            <person name="Sekiguchi Y."/>
        </authorList>
    </citation>
    <scope>NUCLEOTIDE SEQUENCE [LARGE SCALE GENOMIC DNA]</scope>
    <source>
        <strain evidence="2">NM-5</strain>
    </source>
</reference>
<accession>A0A146G9J4</accession>
<dbReference type="Gene3D" id="3.30.160.150">
    <property type="entry name" value="Lipoprotein like domain"/>
    <property type="match status" value="1"/>
</dbReference>
<dbReference type="PROSITE" id="PS51257">
    <property type="entry name" value="PROKAR_LIPOPROTEIN"/>
    <property type="match status" value="1"/>
</dbReference>
<dbReference type="Pfam" id="PF04390">
    <property type="entry name" value="LptE"/>
    <property type="match status" value="1"/>
</dbReference>
<gene>
    <name evidence="1" type="ORF">TSACC_22545</name>
</gene>
<dbReference type="OrthoDB" id="190255at2"/>
<dbReference type="AlphaFoldDB" id="A0A146G9J4"/>
<dbReference type="RefSeq" id="WP_075079784.1">
    <property type="nucleotide sequence ID" value="NZ_BDCO01000002.1"/>
</dbReference>